<evidence type="ECO:0000313" key="2">
    <source>
        <dbReference type="Proteomes" id="UP000295361"/>
    </source>
</evidence>
<name>A0A4R6QNU0_9BURK</name>
<dbReference type="EMBL" id="SNXS01000002">
    <property type="protein sequence ID" value="TDP72297.1"/>
    <property type="molecule type" value="Genomic_DNA"/>
</dbReference>
<sequence length="1085" mass="113780">MLGEDDPTVKWCQEMRALLKLARTVMPQEGDEALADGDPTDNADAALLLKKSFQQRFAKDPKGASQAQSDRLSLARTQFTNLYSGTPDDKTLALIKAQFEAMVKAYALELPQCTLRQQMLARLEALAPAKKTGAALVPGSVDTDTGTLASLRDAAVEALERAGSLQALGAEQLRLDAIAQERERIELRIEQRGKQAERIEADVEALKPAPEAPPGSLDTERGAVRALLAPPLSDDALAKAEDALLKLRSAWTPVEQEALALRQMRALFAAEAAKLRERVQALEGSLGQKNKAPALKTLGDIDKLNPKLAVGAGRAETEKVPAALDALKIEIMGLIAGMTGGGNPGAKEAAIAFMQAELARCAAEAKQLPKLDDTAEGYAEALDKSIAKARQLLGVGSGGQASKARPEVETSSELVTAWRAYVGPAGIVLGQRKAAVAQLVQQANPAEADPAFGLVLDALRKQVNTSLAKPLLEVNVTEAETHAKPFPALLKRAADDAAAAKRVTAARLILATDYAAASGAARPAARTELSKAKALVDNRFTLTGTDRDMPLTARLHEELVARMREVAAEGDFASTPKAPFADLAEGVRELAFSVCGPGMITGMDKKAREALSAVLVSDGPAIRQLAEGPLGGSPKVFAKVLARCGPGGLATLARALDGEGGKGARASLEGLVDKAGLGGNPELLSRLLGDAPKPGDSPELTLAKQQAQARNAAGLKSLAENFSGDAGQAAMSALMVEGGLAGSDGALASLMHKGGFDGKGDELRAFADAFVGDSAGLKRLVSTAGVAEHVAVLGPLAKKAGAVGVKSIATAFTQPEDCARLKGLLDGGGMGGDTSLPGKKHEHPDTLSKVFVDGLGGKGENLKVYAKAFGGPDGPADSKRMLDAFNEFPDYPEMPPRDYRQPGKGLALLLGGKQLKGTPEQRIAKLATQFMPSIKTIAEGNQRNQAIRMAPHMALETAQEGWKPESGAMRTAGIETVTASVLKRHQPETYDKGKTNYEQSMFPPGIDVGALIDQALAQVSDDRDRAEQVTVTVGPPPTQITVEIGYVNDTMVNHFGPRGSVAPPHPMETPVFREAEINAIFAAIK</sequence>
<keyword evidence="2" id="KW-1185">Reference proteome</keyword>
<comment type="caution">
    <text evidence="1">The sequence shown here is derived from an EMBL/GenBank/DDBJ whole genome shotgun (WGS) entry which is preliminary data.</text>
</comment>
<organism evidence="1 2">
    <name type="scientific">Roseateles toxinivorans</name>
    <dbReference type="NCBI Taxonomy" id="270368"/>
    <lineage>
        <taxon>Bacteria</taxon>
        <taxon>Pseudomonadati</taxon>
        <taxon>Pseudomonadota</taxon>
        <taxon>Betaproteobacteria</taxon>
        <taxon>Burkholderiales</taxon>
        <taxon>Sphaerotilaceae</taxon>
        <taxon>Roseateles</taxon>
    </lineage>
</organism>
<reference evidence="1 2" key="1">
    <citation type="submission" date="2019-03" db="EMBL/GenBank/DDBJ databases">
        <title>Genomic Encyclopedia of Type Strains, Phase IV (KMG-IV): sequencing the most valuable type-strain genomes for metagenomic binning, comparative biology and taxonomic classification.</title>
        <authorList>
            <person name="Goeker M."/>
        </authorList>
    </citation>
    <scope>NUCLEOTIDE SEQUENCE [LARGE SCALE GENOMIC DNA]</scope>
    <source>
        <strain evidence="1 2">DSM 16998</strain>
    </source>
</reference>
<proteinExistence type="predicted"/>
<dbReference type="AlphaFoldDB" id="A0A4R6QNU0"/>
<evidence type="ECO:0000313" key="1">
    <source>
        <dbReference type="EMBL" id="TDP72297.1"/>
    </source>
</evidence>
<dbReference type="RefSeq" id="WP_166651873.1">
    <property type="nucleotide sequence ID" value="NZ_SNXS01000002.1"/>
</dbReference>
<protein>
    <submittedName>
        <fullName evidence="1">Uncharacterized protein</fullName>
    </submittedName>
</protein>
<accession>A0A4R6QNU0</accession>
<dbReference type="Proteomes" id="UP000295361">
    <property type="component" value="Unassembled WGS sequence"/>
</dbReference>
<gene>
    <name evidence="1" type="ORF">DES47_10242</name>
</gene>
<dbReference type="InParanoid" id="A0A4R6QNU0"/>